<name>A0A7V8FPR6_9BURK</name>
<organism evidence="1 2">
    <name type="scientific">Paracidovorax wautersii</name>
    <dbReference type="NCBI Taxonomy" id="1177982"/>
    <lineage>
        <taxon>Bacteria</taxon>
        <taxon>Pseudomonadati</taxon>
        <taxon>Pseudomonadota</taxon>
        <taxon>Betaproteobacteria</taxon>
        <taxon>Burkholderiales</taxon>
        <taxon>Comamonadaceae</taxon>
        <taxon>Paracidovorax</taxon>
    </lineage>
</organism>
<protein>
    <submittedName>
        <fullName evidence="1">Uncharacterized protein</fullName>
    </submittedName>
</protein>
<evidence type="ECO:0000313" key="1">
    <source>
        <dbReference type="EMBL" id="KAF1021887.1"/>
    </source>
</evidence>
<comment type="caution">
    <text evidence="1">The sequence shown here is derived from an EMBL/GenBank/DDBJ whole genome shotgun (WGS) entry which is preliminary data.</text>
</comment>
<reference evidence="2" key="1">
    <citation type="journal article" date="2020" name="MBio">
        <title>Horizontal gene transfer to a defensive symbiont with a reduced genome amongst a multipartite beetle microbiome.</title>
        <authorList>
            <person name="Waterworth S.C."/>
            <person name="Florez L.V."/>
            <person name="Rees E.R."/>
            <person name="Hertweck C."/>
            <person name="Kaltenpoth M."/>
            <person name="Kwan J.C."/>
        </authorList>
    </citation>
    <scope>NUCLEOTIDE SEQUENCE [LARGE SCALE GENOMIC DNA]</scope>
</reference>
<dbReference type="EMBL" id="WNDQ01000017">
    <property type="protein sequence ID" value="KAF1021887.1"/>
    <property type="molecule type" value="Genomic_DNA"/>
</dbReference>
<proteinExistence type="predicted"/>
<accession>A0A7V8FPR6</accession>
<evidence type="ECO:0000313" key="2">
    <source>
        <dbReference type="Proteomes" id="UP000461670"/>
    </source>
</evidence>
<gene>
    <name evidence="1" type="ORF">GAK30_01576</name>
</gene>
<dbReference type="Proteomes" id="UP000461670">
    <property type="component" value="Unassembled WGS sequence"/>
</dbReference>
<sequence length="84" mass="9282">MSIDDTLWIRYTKGGKKMLALIDQPAPMSNQARRGAALSQLLRSHPNVFGCEKLEVLERLAAEMGYTDITVGVGTPPRLNDQQP</sequence>
<dbReference type="AlphaFoldDB" id="A0A7V8FPR6"/>